<sequence length="71" mass="7767">MLKLTLRQKITLWLGRHRRSLVLTGAGVTALALTLVYNAQISQHNGLISLLTLFQLGAGIVFVLLVIILSD</sequence>
<feature type="transmembrane region" description="Helical" evidence="1">
    <location>
        <begin position="21"/>
        <end position="41"/>
    </location>
</feature>
<dbReference type="EMBL" id="BAAAEO010000001">
    <property type="protein sequence ID" value="GAA0539770.1"/>
    <property type="molecule type" value="Genomic_DNA"/>
</dbReference>
<name>A0ABN1DC50_9GAMM</name>
<evidence type="ECO:0000313" key="2">
    <source>
        <dbReference type="EMBL" id="GAA0539770.1"/>
    </source>
</evidence>
<proteinExistence type="predicted"/>
<accession>A0ABN1DC50</accession>
<feature type="transmembrane region" description="Helical" evidence="1">
    <location>
        <begin position="47"/>
        <end position="69"/>
    </location>
</feature>
<protein>
    <recommendedName>
        <fullName evidence="4">ABC transporter permease</fullName>
    </recommendedName>
</protein>
<comment type="caution">
    <text evidence="2">The sequence shown here is derived from an EMBL/GenBank/DDBJ whole genome shotgun (WGS) entry which is preliminary data.</text>
</comment>
<dbReference type="RefSeq" id="WP_134054183.1">
    <property type="nucleotide sequence ID" value="NZ_BAAAEO010000001.1"/>
</dbReference>
<evidence type="ECO:0000256" key="1">
    <source>
        <dbReference type="SAM" id="Phobius"/>
    </source>
</evidence>
<gene>
    <name evidence="2" type="ORF">GCM10009098_04130</name>
</gene>
<keyword evidence="3" id="KW-1185">Reference proteome</keyword>
<keyword evidence="1" id="KW-1133">Transmembrane helix</keyword>
<keyword evidence="1" id="KW-0812">Transmembrane</keyword>
<organism evidence="2 3">
    <name type="scientific">Rheinheimera aquimaris</name>
    <dbReference type="NCBI Taxonomy" id="412437"/>
    <lineage>
        <taxon>Bacteria</taxon>
        <taxon>Pseudomonadati</taxon>
        <taxon>Pseudomonadota</taxon>
        <taxon>Gammaproteobacteria</taxon>
        <taxon>Chromatiales</taxon>
        <taxon>Chromatiaceae</taxon>
        <taxon>Rheinheimera</taxon>
    </lineage>
</organism>
<keyword evidence="1" id="KW-0472">Membrane</keyword>
<evidence type="ECO:0008006" key="4">
    <source>
        <dbReference type="Google" id="ProtNLM"/>
    </source>
</evidence>
<dbReference type="Proteomes" id="UP001501169">
    <property type="component" value="Unassembled WGS sequence"/>
</dbReference>
<evidence type="ECO:0000313" key="3">
    <source>
        <dbReference type="Proteomes" id="UP001501169"/>
    </source>
</evidence>
<reference evidence="2 3" key="1">
    <citation type="journal article" date="2019" name="Int. J. Syst. Evol. Microbiol.">
        <title>The Global Catalogue of Microorganisms (GCM) 10K type strain sequencing project: providing services to taxonomists for standard genome sequencing and annotation.</title>
        <authorList>
            <consortium name="The Broad Institute Genomics Platform"/>
            <consortium name="The Broad Institute Genome Sequencing Center for Infectious Disease"/>
            <person name="Wu L."/>
            <person name="Ma J."/>
        </authorList>
    </citation>
    <scope>NUCLEOTIDE SEQUENCE [LARGE SCALE GENOMIC DNA]</scope>
    <source>
        <strain evidence="2 3">JCM 14331</strain>
    </source>
</reference>